<evidence type="ECO:0000256" key="1">
    <source>
        <dbReference type="ARBA" id="ARBA00004167"/>
    </source>
</evidence>
<reference evidence="10" key="1">
    <citation type="journal article" date="2015" name="BMC Evol. Biol.">
        <title>Chloroplast phylogenomic analysis of chlorophyte green algae identifies a novel lineage sister to the Sphaeropleales (Chlorophyceae).</title>
        <authorList>
            <person name="Lemieux C."/>
            <person name="Vincent A.T."/>
            <person name="Labarre A."/>
            <person name="Otis C."/>
            <person name="Turmel M."/>
        </authorList>
    </citation>
    <scope>NUCLEOTIDE SEQUENCE</scope>
</reference>
<dbReference type="PANTHER" id="PTHR35772">
    <property type="entry name" value="PHOTOSYSTEM II REACTION CENTER PROTEIN I"/>
    <property type="match status" value="1"/>
</dbReference>
<keyword evidence="4 8" id="KW-0812">Transmembrane</keyword>
<keyword evidence="7 8" id="KW-0604">Photosystem II</keyword>
<keyword evidence="6 8" id="KW-0472">Membrane</keyword>
<evidence type="ECO:0000256" key="5">
    <source>
        <dbReference type="ARBA" id="ARBA00022989"/>
    </source>
</evidence>
<proteinExistence type="inferred from homology"/>
<dbReference type="AlphaFoldDB" id="A0A0S2LPV6"/>
<dbReference type="HAMAP" id="MF_01316">
    <property type="entry name" value="PSII_PsbI"/>
    <property type="match status" value="1"/>
</dbReference>
<dbReference type="InterPro" id="IPR003686">
    <property type="entry name" value="PSII_PsbI"/>
</dbReference>
<geneLocation type="chloroplast" evidence="10"/>
<accession>A0A0S2LPV6</accession>
<keyword evidence="5 8" id="KW-1133">Transmembrane helix</keyword>
<keyword evidence="8" id="KW-0793">Thylakoid</keyword>
<keyword evidence="3 8" id="KW-0602">Photosynthesis</keyword>
<comment type="subcellular location">
    <subcellularLocation>
        <location evidence="1">Membrane</location>
        <topology evidence="1">Single-pass membrane protein</topology>
    </subcellularLocation>
    <subcellularLocation>
        <location evidence="8">Plastid</location>
        <location evidence="8">Chloroplast thylakoid membrane</location>
        <topology evidence="8">Single-pass membrane protein</topology>
    </subcellularLocation>
</comment>
<protein>
    <recommendedName>
        <fullName evidence="8">Photosystem II reaction center protein I</fullName>
        <shortName evidence="8">PSII-I</shortName>
    </recommendedName>
    <alternativeName>
        <fullName evidence="8">PSII 4.8 kDa protein</fullName>
    </alternativeName>
</protein>
<dbReference type="Pfam" id="PF02532">
    <property type="entry name" value="PsbI"/>
    <property type="match status" value="1"/>
</dbReference>
<organism evidence="10">
    <name type="scientific">Staurocarteria cerasiformis</name>
    <name type="common">Green alga</name>
    <name type="synonym">Carteria cerasiformis</name>
    <dbReference type="NCBI Taxonomy" id="69401"/>
    <lineage>
        <taxon>Eukaryota</taxon>
        <taxon>Viridiplantae</taxon>
        <taxon>Chlorophyta</taxon>
        <taxon>core chlorophytes</taxon>
        <taxon>Chlorophyceae</taxon>
        <taxon>CS clade</taxon>
        <taxon>Chlamydomonadales</taxon>
        <taxon>Chlamydomonadaceae</taxon>
        <taxon>Staurocarteria</taxon>
    </lineage>
</organism>
<dbReference type="RefSeq" id="YP_009185092.1">
    <property type="nucleotide sequence ID" value="NC_028585.1"/>
</dbReference>
<feature type="chain" id="PRO_5006602140" description="Photosystem II reaction center protein I" evidence="9">
    <location>
        <begin position="21"/>
        <end position="127"/>
    </location>
</feature>
<evidence type="ECO:0000313" key="10">
    <source>
        <dbReference type="EMBL" id="ALO63435.1"/>
    </source>
</evidence>
<dbReference type="SUPFAM" id="SSF161041">
    <property type="entry name" value="Photosystem II reaction center protein I, PsbI"/>
    <property type="match status" value="1"/>
</dbReference>
<evidence type="ECO:0000256" key="6">
    <source>
        <dbReference type="ARBA" id="ARBA00023136"/>
    </source>
</evidence>
<comment type="function">
    <text evidence="8">One of the components of the core complex of photosystem II (PSII), required for its stability and/or assembly. PSII is a light-driven water:plastoquinone oxidoreductase that uses light energy to abstract electrons from H(2)O, generating O(2) and a proton gradient subsequently used for ATP formation. It consists of a core antenna complex that captures photons, and an electron transfer chain that converts photonic excitation into a charge separation.</text>
</comment>
<keyword evidence="10" id="KW-0150">Chloroplast</keyword>
<dbReference type="InterPro" id="IPR037271">
    <property type="entry name" value="PSII_PsbI_sf"/>
</dbReference>
<keyword evidence="10" id="KW-0934">Plastid</keyword>
<name>A0A0S2LPV6_STACE</name>
<dbReference type="GO" id="GO:0009539">
    <property type="term" value="C:photosystem II reaction center"/>
    <property type="evidence" value="ECO:0007669"/>
    <property type="project" value="InterPro"/>
</dbReference>
<comment type="similarity">
    <text evidence="8">Belongs to the PsbI family.</text>
</comment>
<dbReference type="GO" id="GO:0015979">
    <property type="term" value="P:photosynthesis"/>
    <property type="evidence" value="ECO:0007669"/>
    <property type="project" value="UniProtKB-UniRule"/>
</dbReference>
<evidence type="ECO:0000256" key="2">
    <source>
        <dbReference type="ARBA" id="ARBA00022469"/>
    </source>
</evidence>
<evidence type="ECO:0000256" key="3">
    <source>
        <dbReference type="ARBA" id="ARBA00022531"/>
    </source>
</evidence>
<dbReference type="PANTHER" id="PTHR35772:SF1">
    <property type="entry name" value="PHOTOSYSTEM II REACTION CENTER PROTEIN I"/>
    <property type="match status" value="1"/>
</dbReference>
<sequence length="127" mass="14682">MKCLLCLLLGPTLTVRYSDRQSSELRNQNRQKSASKFSHNGMRFLLPSFQVPSGTVSNSFFDEKDRIQNHFLFLKQRHFLFGNGHLLIIMLTLKIFVYTVVTFFVFLFIFGFLSNDPARNPGKGNID</sequence>
<feature type="signal peptide" evidence="9">
    <location>
        <begin position="1"/>
        <end position="20"/>
    </location>
</feature>
<comment type="subunit">
    <text evidence="8">PSII is composed of 1 copy each of membrane proteins PsbA, PsbB, PsbC, PsbD, PsbE, PsbF, PsbH, PsbI, PsbJ, PsbK, PsbL, PsbM, PsbT, PsbX, PsbY, PsbZ, Psb30/Ycf12, at least 3 peripheral proteins of the oxygen-evolving complex and a large number of cofactors. It forms dimeric complexes.</text>
</comment>
<gene>
    <name evidence="8 10" type="primary">psbI</name>
</gene>
<evidence type="ECO:0000256" key="9">
    <source>
        <dbReference type="SAM" id="SignalP"/>
    </source>
</evidence>
<evidence type="ECO:0000256" key="4">
    <source>
        <dbReference type="ARBA" id="ARBA00022692"/>
    </source>
</evidence>
<keyword evidence="2 8" id="KW-0674">Reaction center</keyword>
<feature type="transmembrane region" description="Helical" evidence="8">
    <location>
        <begin position="86"/>
        <end position="113"/>
    </location>
</feature>
<evidence type="ECO:0000256" key="8">
    <source>
        <dbReference type="HAMAP-Rule" id="MF_01316"/>
    </source>
</evidence>
<keyword evidence="9" id="KW-0732">Signal</keyword>
<evidence type="ECO:0000256" key="7">
    <source>
        <dbReference type="ARBA" id="ARBA00023276"/>
    </source>
</evidence>
<dbReference type="GO" id="GO:0009535">
    <property type="term" value="C:chloroplast thylakoid membrane"/>
    <property type="evidence" value="ECO:0007669"/>
    <property type="project" value="UniProtKB-SubCell"/>
</dbReference>
<dbReference type="EMBL" id="KT625420">
    <property type="protein sequence ID" value="ALO63435.1"/>
    <property type="molecule type" value="Genomic_DNA"/>
</dbReference>
<dbReference type="GeneID" id="26378948"/>